<dbReference type="PANTHER" id="PTHR37947">
    <property type="entry name" value="BLL2462 PROTEIN"/>
    <property type="match status" value="1"/>
</dbReference>
<proteinExistence type="predicted"/>
<dbReference type="InterPro" id="IPR029062">
    <property type="entry name" value="Class_I_gatase-like"/>
</dbReference>
<dbReference type="CDD" id="cd00198">
    <property type="entry name" value="vWFA"/>
    <property type="match status" value="1"/>
</dbReference>
<organism evidence="3 4">
    <name type="scientific">Allorhodopirellula solitaria</name>
    <dbReference type="NCBI Taxonomy" id="2527987"/>
    <lineage>
        <taxon>Bacteria</taxon>
        <taxon>Pseudomonadati</taxon>
        <taxon>Planctomycetota</taxon>
        <taxon>Planctomycetia</taxon>
        <taxon>Pirellulales</taxon>
        <taxon>Pirellulaceae</taxon>
        <taxon>Allorhodopirellula</taxon>
    </lineage>
</organism>
<dbReference type="EMBL" id="SJPK01000009">
    <property type="protein sequence ID" value="TWT64800.1"/>
    <property type="molecule type" value="Genomic_DNA"/>
</dbReference>
<keyword evidence="2" id="KW-0812">Transmembrane</keyword>
<gene>
    <name evidence="3" type="ORF">CA85_35850</name>
</gene>
<dbReference type="RefSeq" id="WP_146392508.1">
    <property type="nucleotide sequence ID" value="NZ_SJPK01000009.1"/>
</dbReference>
<feature type="region of interest" description="Disordered" evidence="1">
    <location>
        <begin position="628"/>
        <end position="649"/>
    </location>
</feature>
<sequence length="822" mass="88314">MRLSYDPIYNSGITGLVLTILVVSLLFWIMPLGVTRGRRRLLLALRGIAAITLVLAMLRPSWVQTDNRPAAATLAIAIDTSRSMTLASGDPSVTTPAGGANEGHPNVPSAIGGAENRWHQQWRSLTALAEGLSSLDDHLNVSLYRFDDSSERLVGGPAGDLSRTLPSLDTVQPDGRLSNLASPLEAAVATSRSTPLAGIVLISDGTQTMPSDAGQTSDPVASAQWVASIGVPLWTVALGPRAASGPERDVSVSSLPETYRMFTGNETDVSLEVQTRGYAGTPIELTLVWVDEAGEQTVAATRTITSDQDASREVMNIPVVAPDPGQYRLIAGVSSPAGETDTTNDQQISFVDVRSGGGRVLYLEGTPRLEQRYLRRALRRFPDLELTYRWIPRDTSSLWPIDLDDDLQPGRFDVIILGDLHSAALGQEQLSRIAELVASGTALLTLGGERTYGPGGYEATPLANVLPVQLDGATAQSPGRETSDLRRPLGPDGAEALLPGQLAGPVSLHIAAVHPITRIDLDASQSDEDEWLALPAMPGGNRFAGVKVAPGVQVLLEDSQAQPMMVVGEFGQGRVASLAFDSTWIWWTSGASEFHRRYWRQLMLWMLSREETTEGELELTMTRRRMSTSERSLFTATQRPGGEGEGVGAGDWTVEVVSASGDVRSLDVTTTTRGSGDAMRVEASGEVAGAAADENAETLTNGLPPGIYRLRVRSSDSAGQAAAAELPFQVIDDTRELAVRNADHALLDRLALITEAAGGESFRADQISELIERIGNQRRRAERAVIEKWRLGDGPLSGWLVFGLFAGSLCVEWILRRRWGLA</sequence>
<protein>
    <recommendedName>
        <fullName evidence="5">Glutamine amidotransferase domain-containing protein</fullName>
    </recommendedName>
</protein>
<feature type="region of interest" description="Disordered" evidence="1">
    <location>
        <begin position="87"/>
        <end position="112"/>
    </location>
</feature>
<dbReference type="Gene3D" id="3.40.50.880">
    <property type="match status" value="1"/>
</dbReference>
<dbReference type="Gene3D" id="3.40.50.410">
    <property type="entry name" value="von Willebrand factor, type A domain"/>
    <property type="match status" value="1"/>
</dbReference>
<evidence type="ECO:0000256" key="2">
    <source>
        <dbReference type="SAM" id="Phobius"/>
    </source>
</evidence>
<feature type="transmembrane region" description="Helical" evidence="2">
    <location>
        <begin position="41"/>
        <end position="58"/>
    </location>
</feature>
<feature type="transmembrane region" description="Helical" evidence="2">
    <location>
        <begin position="796"/>
        <end position="815"/>
    </location>
</feature>
<reference evidence="3 4" key="1">
    <citation type="submission" date="2019-02" db="EMBL/GenBank/DDBJ databases">
        <title>Deep-cultivation of Planctomycetes and their phenomic and genomic characterization uncovers novel biology.</title>
        <authorList>
            <person name="Wiegand S."/>
            <person name="Jogler M."/>
            <person name="Boedeker C."/>
            <person name="Pinto D."/>
            <person name="Vollmers J."/>
            <person name="Rivas-Marin E."/>
            <person name="Kohn T."/>
            <person name="Peeters S.H."/>
            <person name="Heuer A."/>
            <person name="Rast P."/>
            <person name="Oberbeckmann S."/>
            <person name="Bunk B."/>
            <person name="Jeske O."/>
            <person name="Meyerdierks A."/>
            <person name="Storesund J.E."/>
            <person name="Kallscheuer N."/>
            <person name="Luecker S."/>
            <person name="Lage O.M."/>
            <person name="Pohl T."/>
            <person name="Merkel B.J."/>
            <person name="Hornburger P."/>
            <person name="Mueller R.-W."/>
            <person name="Bruemmer F."/>
            <person name="Labrenz M."/>
            <person name="Spormann A.M."/>
            <person name="Op Den Camp H."/>
            <person name="Overmann J."/>
            <person name="Amann R."/>
            <person name="Jetten M.S.M."/>
            <person name="Mascher T."/>
            <person name="Medema M.H."/>
            <person name="Devos D.P."/>
            <person name="Kaster A.-K."/>
            <person name="Ovreas L."/>
            <person name="Rohde M."/>
            <person name="Galperin M.Y."/>
            <person name="Jogler C."/>
        </authorList>
    </citation>
    <scope>NUCLEOTIDE SEQUENCE [LARGE SCALE GENOMIC DNA]</scope>
    <source>
        <strain evidence="3 4">CA85</strain>
    </source>
</reference>
<name>A0A5C5XPE9_9BACT</name>
<accession>A0A5C5XPE9</accession>
<dbReference type="InterPro" id="IPR036465">
    <property type="entry name" value="vWFA_dom_sf"/>
</dbReference>
<feature type="transmembrane region" description="Helical" evidence="2">
    <location>
        <begin position="12"/>
        <end position="29"/>
    </location>
</feature>
<dbReference type="SUPFAM" id="SSF53300">
    <property type="entry name" value="vWA-like"/>
    <property type="match status" value="1"/>
</dbReference>
<evidence type="ECO:0000256" key="1">
    <source>
        <dbReference type="SAM" id="MobiDB-lite"/>
    </source>
</evidence>
<evidence type="ECO:0008006" key="5">
    <source>
        <dbReference type="Google" id="ProtNLM"/>
    </source>
</evidence>
<dbReference type="AlphaFoldDB" id="A0A5C5XPE9"/>
<dbReference type="OrthoDB" id="9781333at2"/>
<keyword evidence="4" id="KW-1185">Reference proteome</keyword>
<dbReference type="SUPFAM" id="SSF52317">
    <property type="entry name" value="Class I glutamine amidotransferase-like"/>
    <property type="match status" value="1"/>
</dbReference>
<evidence type="ECO:0000313" key="4">
    <source>
        <dbReference type="Proteomes" id="UP000318053"/>
    </source>
</evidence>
<dbReference type="Proteomes" id="UP000318053">
    <property type="component" value="Unassembled WGS sequence"/>
</dbReference>
<keyword evidence="2" id="KW-0472">Membrane</keyword>
<keyword evidence="2" id="KW-1133">Transmembrane helix</keyword>
<comment type="caution">
    <text evidence="3">The sequence shown here is derived from an EMBL/GenBank/DDBJ whole genome shotgun (WGS) entry which is preliminary data.</text>
</comment>
<evidence type="ECO:0000313" key="3">
    <source>
        <dbReference type="EMBL" id="TWT64800.1"/>
    </source>
</evidence>
<dbReference type="PANTHER" id="PTHR37947:SF1">
    <property type="entry name" value="BLL2462 PROTEIN"/>
    <property type="match status" value="1"/>
</dbReference>